<reference evidence="5" key="1">
    <citation type="journal article" date="2021" name="Front. Microbiol.">
        <title>Comprehensive Comparative Genomics and Phenotyping of Methylobacterium Species.</title>
        <authorList>
            <person name="Alessa O."/>
            <person name="Ogura Y."/>
            <person name="Fujitani Y."/>
            <person name="Takami H."/>
            <person name="Hayashi T."/>
            <person name="Sahin N."/>
            <person name="Tani A."/>
        </authorList>
    </citation>
    <scope>NUCLEOTIDE SEQUENCE</scope>
    <source>
        <strain evidence="5">DSM 19015</strain>
    </source>
</reference>
<evidence type="ECO:0000259" key="3">
    <source>
        <dbReference type="Pfam" id="PF01648"/>
    </source>
</evidence>
<comment type="similarity">
    <text evidence="1">Belongs to the P-Pant transferase superfamily. Gsp/Sfp/HetI/AcpT family.</text>
</comment>
<evidence type="ECO:0000259" key="4">
    <source>
        <dbReference type="Pfam" id="PF22624"/>
    </source>
</evidence>
<evidence type="ECO:0000313" key="6">
    <source>
        <dbReference type="Proteomes" id="UP001055125"/>
    </source>
</evidence>
<name>A0ABQ4RWY7_9HYPH</name>
<dbReference type="PANTHER" id="PTHR12215">
    <property type="entry name" value="PHOSPHOPANTETHEINE TRANSFERASE"/>
    <property type="match status" value="1"/>
</dbReference>
<dbReference type="Pfam" id="PF01648">
    <property type="entry name" value="ACPS"/>
    <property type="match status" value="1"/>
</dbReference>
<dbReference type="PANTHER" id="PTHR12215:SF10">
    <property type="entry name" value="L-AMINOADIPATE-SEMIALDEHYDE DEHYDROGENASE-PHOSPHOPANTETHEINYL TRANSFERASE"/>
    <property type="match status" value="1"/>
</dbReference>
<dbReference type="RefSeq" id="WP_238244447.1">
    <property type="nucleotide sequence ID" value="NZ_BPQP01000035.1"/>
</dbReference>
<gene>
    <name evidence="5" type="ORF">OCOJLMKI_2515</name>
</gene>
<organism evidence="5 6">
    <name type="scientific">Methylobacterium iners</name>
    <dbReference type="NCBI Taxonomy" id="418707"/>
    <lineage>
        <taxon>Bacteria</taxon>
        <taxon>Pseudomonadati</taxon>
        <taxon>Pseudomonadota</taxon>
        <taxon>Alphaproteobacteria</taxon>
        <taxon>Hyphomicrobiales</taxon>
        <taxon>Methylobacteriaceae</taxon>
        <taxon>Methylobacterium</taxon>
    </lineage>
</organism>
<dbReference type="Pfam" id="PF22624">
    <property type="entry name" value="AASDHPPT_N"/>
    <property type="match status" value="1"/>
</dbReference>
<proteinExistence type="inferred from homology"/>
<comment type="caution">
    <text evidence="5">The sequence shown here is derived from an EMBL/GenBank/DDBJ whole genome shotgun (WGS) entry which is preliminary data.</text>
</comment>
<feature type="domain" description="4'-phosphopantetheinyl transferase" evidence="3">
    <location>
        <begin position="118"/>
        <end position="214"/>
    </location>
</feature>
<keyword evidence="2" id="KW-0808">Transferase</keyword>
<dbReference type="InterPro" id="IPR008278">
    <property type="entry name" value="4-PPantetheinyl_Trfase_dom"/>
</dbReference>
<sequence length="252" mass="26770">MGAWVDVPPGPVDRCIVWRVDLRLSEDRLRGAASCLSEEERARAARFARSEDRHRFLASHAALRLILGRALGADPEALAFVAGPAGKPELGPDQPIAPHFNLSHSGDWALIGLSPTSRIGVDVEVARPIRDAARIARTHFHPDEAAAIAARSGEAARAAFFAVWTCKEAFVKGLGPGLSMPLDAFAVSLPPAPAGLIWVGAGAVSPAAWSLHRLAVDEDHFGAVAIEAAAAALRQHTLPRDWIDLLPGPARE</sequence>
<dbReference type="InterPro" id="IPR037143">
    <property type="entry name" value="4-PPantetheinyl_Trfase_dom_sf"/>
</dbReference>
<keyword evidence="6" id="KW-1185">Reference proteome</keyword>
<reference evidence="5" key="2">
    <citation type="submission" date="2021-08" db="EMBL/GenBank/DDBJ databases">
        <authorList>
            <person name="Tani A."/>
            <person name="Ola A."/>
            <person name="Ogura Y."/>
            <person name="Katsura K."/>
            <person name="Hayashi T."/>
        </authorList>
    </citation>
    <scope>NUCLEOTIDE SEQUENCE</scope>
    <source>
        <strain evidence="5">DSM 19015</strain>
    </source>
</reference>
<dbReference type="Gene3D" id="3.90.470.20">
    <property type="entry name" value="4'-phosphopantetheinyl transferase domain"/>
    <property type="match status" value="2"/>
</dbReference>
<dbReference type="EMBL" id="BPQP01000035">
    <property type="protein sequence ID" value="GJD95304.1"/>
    <property type="molecule type" value="Genomic_DNA"/>
</dbReference>
<protein>
    <recommendedName>
        <fullName evidence="7">4'-phosphopantetheinyl transferase</fullName>
    </recommendedName>
</protein>
<accession>A0ABQ4RWY7</accession>
<dbReference type="SUPFAM" id="SSF56214">
    <property type="entry name" value="4'-phosphopantetheinyl transferase"/>
    <property type="match status" value="2"/>
</dbReference>
<evidence type="ECO:0008006" key="7">
    <source>
        <dbReference type="Google" id="ProtNLM"/>
    </source>
</evidence>
<dbReference type="InterPro" id="IPR055066">
    <property type="entry name" value="AASDHPPT_N"/>
</dbReference>
<evidence type="ECO:0000313" key="5">
    <source>
        <dbReference type="EMBL" id="GJD95304.1"/>
    </source>
</evidence>
<dbReference type="InterPro" id="IPR050559">
    <property type="entry name" value="P-Pant_transferase_sf"/>
</dbReference>
<dbReference type="Proteomes" id="UP001055125">
    <property type="component" value="Unassembled WGS sequence"/>
</dbReference>
<feature type="domain" description="4'-phosphopantetheinyl transferase N-terminal" evidence="4">
    <location>
        <begin position="26"/>
        <end position="111"/>
    </location>
</feature>
<evidence type="ECO:0000256" key="1">
    <source>
        <dbReference type="ARBA" id="ARBA00010990"/>
    </source>
</evidence>
<evidence type="ECO:0000256" key="2">
    <source>
        <dbReference type="ARBA" id="ARBA00022679"/>
    </source>
</evidence>